<protein>
    <submittedName>
        <fullName evidence="2">Uncharacterized protein</fullName>
    </submittedName>
</protein>
<proteinExistence type="predicted"/>
<evidence type="ECO:0000256" key="1">
    <source>
        <dbReference type="SAM" id="MobiDB-lite"/>
    </source>
</evidence>
<name>A0A0F9J101_9ZZZZ</name>
<comment type="caution">
    <text evidence="2">The sequence shown here is derived from an EMBL/GenBank/DDBJ whole genome shotgun (WGS) entry which is preliminary data.</text>
</comment>
<dbReference type="AlphaFoldDB" id="A0A0F9J101"/>
<sequence>MEQTFPTEVSEKVIKQLKPACQNCTRDLIPAGPMEYHCNFEECKYWNINVKLVLVLKHGSGELEHAEYHKEHDTVTQHAEKPIPFSFAEDNES</sequence>
<feature type="region of interest" description="Disordered" evidence="1">
    <location>
        <begin position="73"/>
        <end position="93"/>
    </location>
</feature>
<organism evidence="2">
    <name type="scientific">marine sediment metagenome</name>
    <dbReference type="NCBI Taxonomy" id="412755"/>
    <lineage>
        <taxon>unclassified sequences</taxon>
        <taxon>metagenomes</taxon>
        <taxon>ecological metagenomes</taxon>
    </lineage>
</organism>
<evidence type="ECO:0000313" key="2">
    <source>
        <dbReference type="EMBL" id="KKL99620.1"/>
    </source>
</evidence>
<reference evidence="2" key="1">
    <citation type="journal article" date="2015" name="Nature">
        <title>Complex archaea that bridge the gap between prokaryotes and eukaryotes.</title>
        <authorList>
            <person name="Spang A."/>
            <person name="Saw J.H."/>
            <person name="Jorgensen S.L."/>
            <person name="Zaremba-Niedzwiedzka K."/>
            <person name="Martijn J."/>
            <person name="Lind A.E."/>
            <person name="van Eijk R."/>
            <person name="Schleper C."/>
            <person name="Guy L."/>
            <person name="Ettema T.J."/>
        </authorList>
    </citation>
    <scope>NUCLEOTIDE SEQUENCE</scope>
</reference>
<dbReference type="EMBL" id="LAZR01017632">
    <property type="protein sequence ID" value="KKL99620.1"/>
    <property type="molecule type" value="Genomic_DNA"/>
</dbReference>
<gene>
    <name evidence="2" type="ORF">LCGC14_1812610</name>
</gene>
<accession>A0A0F9J101</accession>